<evidence type="ECO:0008006" key="3">
    <source>
        <dbReference type="Google" id="ProtNLM"/>
    </source>
</evidence>
<name>A0A8S3CMA4_9BILA</name>
<dbReference type="EMBL" id="CAJOBJ010184075">
    <property type="protein sequence ID" value="CAF4929152.1"/>
    <property type="molecule type" value="Genomic_DNA"/>
</dbReference>
<comment type="caution">
    <text evidence="1">The sequence shown here is derived from an EMBL/GenBank/DDBJ whole genome shotgun (WGS) entry which is preliminary data.</text>
</comment>
<gene>
    <name evidence="1" type="ORF">GIL414_LOCUS53215</name>
</gene>
<accession>A0A8S3CMA4</accession>
<organism evidence="1 2">
    <name type="scientific">Rotaria magnacalcarata</name>
    <dbReference type="NCBI Taxonomy" id="392030"/>
    <lineage>
        <taxon>Eukaryota</taxon>
        <taxon>Metazoa</taxon>
        <taxon>Spiralia</taxon>
        <taxon>Gnathifera</taxon>
        <taxon>Rotifera</taxon>
        <taxon>Eurotatoria</taxon>
        <taxon>Bdelloidea</taxon>
        <taxon>Philodinida</taxon>
        <taxon>Philodinidae</taxon>
        <taxon>Rotaria</taxon>
    </lineage>
</organism>
<dbReference type="AlphaFoldDB" id="A0A8S3CMA4"/>
<proteinExistence type="predicted"/>
<reference evidence="1" key="1">
    <citation type="submission" date="2021-02" db="EMBL/GenBank/DDBJ databases">
        <authorList>
            <person name="Nowell W R."/>
        </authorList>
    </citation>
    <scope>NUCLEOTIDE SEQUENCE</scope>
</reference>
<protein>
    <recommendedName>
        <fullName evidence="3">Ubiquitin-like domain-containing protein</fullName>
    </recommendedName>
</protein>
<evidence type="ECO:0000313" key="2">
    <source>
        <dbReference type="Proteomes" id="UP000681720"/>
    </source>
</evidence>
<dbReference type="Proteomes" id="UP000681720">
    <property type="component" value="Unassembled WGS sequence"/>
</dbReference>
<sequence>MSIPTPSRQIIIRIVRKSDGKTMSMNIAENENHKVKFIKSELKRLFHTNGKFRLFYQNRHIKSRHKLAYYASSPAALPTASGFCNGSSSANKFSQLDFSVVFPAAAAGTDFGFGFDVG</sequence>
<evidence type="ECO:0000313" key="1">
    <source>
        <dbReference type="EMBL" id="CAF4929152.1"/>
    </source>
</evidence>